<gene>
    <name evidence="22" type="ORF">NEZAVI_LOCUS2556</name>
</gene>
<dbReference type="InterPro" id="IPR036020">
    <property type="entry name" value="WW_dom_sf"/>
</dbReference>
<keyword evidence="14" id="KW-0805">Transcription regulation</keyword>
<evidence type="ECO:0000259" key="18">
    <source>
        <dbReference type="PROSITE" id="PS50020"/>
    </source>
</evidence>
<dbReference type="Gene3D" id="2.170.270.10">
    <property type="entry name" value="SET domain"/>
    <property type="match status" value="1"/>
</dbReference>
<evidence type="ECO:0000313" key="22">
    <source>
        <dbReference type="EMBL" id="CAH1391554.1"/>
    </source>
</evidence>
<feature type="region of interest" description="Disordered" evidence="17">
    <location>
        <begin position="1030"/>
        <end position="1066"/>
    </location>
</feature>
<dbReference type="EC" id="2.1.1.359" evidence="3"/>
<dbReference type="SUPFAM" id="SSF51045">
    <property type="entry name" value="WW domain"/>
    <property type="match status" value="1"/>
</dbReference>
<evidence type="ECO:0000256" key="7">
    <source>
        <dbReference type="ARBA" id="ARBA00022603"/>
    </source>
</evidence>
<dbReference type="PROSITE" id="PS50868">
    <property type="entry name" value="POST_SET"/>
    <property type="match status" value="1"/>
</dbReference>
<feature type="region of interest" description="Disordered" evidence="17">
    <location>
        <begin position="1"/>
        <end position="62"/>
    </location>
</feature>
<evidence type="ECO:0000256" key="8">
    <source>
        <dbReference type="ARBA" id="ARBA00022679"/>
    </source>
</evidence>
<dbReference type="GO" id="GO:0046872">
    <property type="term" value="F:metal ion binding"/>
    <property type="evidence" value="ECO:0007669"/>
    <property type="project" value="UniProtKB-KW"/>
</dbReference>
<evidence type="ECO:0000256" key="4">
    <source>
        <dbReference type="ARBA" id="ARBA00022454"/>
    </source>
</evidence>
<keyword evidence="7" id="KW-0489">Methyltransferase</keyword>
<dbReference type="EMBL" id="OV725077">
    <property type="protein sequence ID" value="CAH1391554.1"/>
    <property type="molecule type" value="Genomic_DNA"/>
</dbReference>
<keyword evidence="4" id="KW-0158">Chromosome</keyword>
<feature type="domain" description="WW" evidence="18">
    <location>
        <begin position="1060"/>
        <end position="1093"/>
    </location>
</feature>
<evidence type="ECO:0000259" key="21">
    <source>
        <dbReference type="PROSITE" id="PS51215"/>
    </source>
</evidence>
<dbReference type="GO" id="GO:0005694">
    <property type="term" value="C:chromosome"/>
    <property type="evidence" value="ECO:0007669"/>
    <property type="project" value="UniProtKB-SubCell"/>
</dbReference>
<feature type="region of interest" description="Disordered" evidence="17">
    <location>
        <begin position="1087"/>
        <end position="1156"/>
    </location>
</feature>
<dbReference type="OrthoDB" id="308383at2759"/>
<evidence type="ECO:0000256" key="12">
    <source>
        <dbReference type="ARBA" id="ARBA00022833"/>
    </source>
</evidence>
<evidence type="ECO:0000256" key="5">
    <source>
        <dbReference type="ARBA" id="ARBA00022473"/>
    </source>
</evidence>
<evidence type="ECO:0000256" key="15">
    <source>
        <dbReference type="ARBA" id="ARBA00023163"/>
    </source>
</evidence>
<feature type="region of interest" description="Disordered" evidence="17">
    <location>
        <begin position="967"/>
        <end position="995"/>
    </location>
</feature>
<evidence type="ECO:0000256" key="10">
    <source>
        <dbReference type="ARBA" id="ARBA00022723"/>
    </source>
</evidence>
<dbReference type="InterPro" id="IPR001202">
    <property type="entry name" value="WW_dom"/>
</dbReference>
<protein>
    <recommendedName>
        <fullName evidence="3">[histone H3]-lysine(36) N-trimethyltransferase</fullName>
        <ecNumber evidence="3">2.1.1.359</ecNumber>
    </recommendedName>
</protein>
<proteinExistence type="predicted"/>
<dbReference type="PANTHER" id="PTHR46711">
    <property type="entry name" value="HISTONE-LYSINE N-METHYLTRANSFERASE SETD2"/>
    <property type="match status" value="1"/>
</dbReference>
<keyword evidence="12" id="KW-0862">Zinc</keyword>
<feature type="compositionally biased region" description="Polar residues" evidence="17">
    <location>
        <begin position="330"/>
        <end position="341"/>
    </location>
</feature>
<dbReference type="Gene3D" id="1.10.1740.100">
    <property type="entry name" value="Set2, Rpb1 interacting domain"/>
    <property type="match status" value="1"/>
</dbReference>
<feature type="region of interest" description="Disordered" evidence="17">
    <location>
        <begin position="317"/>
        <end position="347"/>
    </location>
</feature>
<keyword evidence="6" id="KW-0597">Phosphoprotein</keyword>
<evidence type="ECO:0000256" key="17">
    <source>
        <dbReference type="SAM" id="MobiDB-lite"/>
    </source>
</evidence>
<feature type="compositionally biased region" description="Pro residues" evidence="17">
    <location>
        <begin position="1030"/>
        <end position="1056"/>
    </location>
</feature>
<dbReference type="GO" id="GO:0030154">
    <property type="term" value="P:cell differentiation"/>
    <property type="evidence" value="ECO:0007669"/>
    <property type="project" value="UniProtKB-KW"/>
</dbReference>
<evidence type="ECO:0000259" key="19">
    <source>
        <dbReference type="PROSITE" id="PS50280"/>
    </source>
</evidence>
<dbReference type="InterPro" id="IPR006560">
    <property type="entry name" value="AWS_dom"/>
</dbReference>
<evidence type="ECO:0000256" key="3">
    <source>
        <dbReference type="ARBA" id="ARBA00012178"/>
    </source>
</evidence>
<comment type="subcellular location">
    <subcellularLocation>
        <location evidence="2">Chromosome</location>
    </subcellularLocation>
    <subcellularLocation>
        <location evidence="1">Nucleus</location>
    </subcellularLocation>
</comment>
<dbReference type="InterPro" id="IPR046341">
    <property type="entry name" value="SET_dom_sf"/>
</dbReference>
<dbReference type="FunFam" id="2.170.270.10:FF:000016">
    <property type="entry name" value="Histone-lysine N-methyltransferase"/>
    <property type="match status" value="1"/>
</dbReference>
<feature type="compositionally biased region" description="Basic residues" evidence="17">
    <location>
        <begin position="1"/>
        <end position="17"/>
    </location>
</feature>
<evidence type="ECO:0000256" key="14">
    <source>
        <dbReference type="ARBA" id="ARBA00023015"/>
    </source>
</evidence>
<dbReference type="InterPro" id="IPR038190">
    <property type="entry name" value="SRI_sf"/>
</dbReference>
<dbReference type="Pfam" id="PF08236">
    <property type="entry name" value="SRI"/>
    <property type="match status" value="1"/>
</dbReference>
<keyword evidence="15" id="KW-0804">Transcription</keyword>
<dbReference type="GO" id="GO:0140955">
    <property type="term" value="F:histone H3K36 trimethyltransferase activity"/>
    <property type="evidence" value="ECO:0007669"/>
    <property type="project" value="UniProtKB-EC"/>
</dbReference>
<accession>A0A9P0E0M1</accession>
<keyword evidence="16" id="KW-0539">Nucleus</keyword>
<feature type="compositionally biased region" description="Basic and acidic residues" evidence="17">
    <location>
        <begin position="238"/>
        <end position="263"/>
    </location>
</feature>
<name>A0A9P0E0M1_NEZVI</name>
<dbReference type="InterPro" id="IPR013257">
    <property type="entry name" value="SRI"/>
</dbReference>
<dbReference type="PROSITE" id="PS50020">
    <property type="entry name" value="WW_DOMAIN_2"/>
    <property type="match status" value="1"/>
</dbReference>
<dbReference type="PROSITE" id="PS51215">
    <property type="entry name" value="AWS"/>
    <property type="match status" value="1"/>
</dbReference>
<dbReference type="Gene3D" id="2.20.70.10">
    <property type="match status" value="1"/>
</dbReference>
<dbReference type="GO" id="GO:0005634">
    <property type="term" value="C:nucleus"/>
    <property type="evidence" value="ECO:0007669"/>
    <property type="project" value="UniProtKB-SubCell"/>
</dbReference>
<feature type="domain" description="AWS" evidence="21">
    <location>
        <begin position="376"/>
        <end position="429"/>
    </location>
</feature>
<reference evidence="22" key="1">
    <citation type="submission" date="2022-01" db="EMBL/GenBank/DDBJ databases">
        <authorList>
            <person name="King R."/>
        </authorList>
    </citation>
    <scope>NUCLEOTIDE SEQUENCE</scope>
</reference>
<feature type="compositionally biased region" description="Low complexity" evidence="17">
    <location>
        <begin position="44"/>
        <end position="56"/>
    </location>
</feature>
<feature type="compositionally biased region" description="Basic and acidic residues" evidence="17">
    <location>
        <begin position="1138"/>
        <end position="1156"/>
    </location>
</feature>
<evidence type="ECO:0000256" key="6">
    <source>
        <dbReference type="ARBA" id="ARBA00022553"/>
    </source>
</evidence>
<dbReference type="CDD" id="cd00201">
    <property type="entry name" value="WW"/>
    <property type="match status" value="1"/>
</dbReference>
<evidence type="ECO:0000256" key="13">
    <source>
        <dbReference type="ARBA" id="ARBA00022853"/>
    </source>
</evidence>
<keyword evidence="11" id="KW-0221">Differentiation</keyword>
<feature type="region of interest" description="Disordered" evidence="17">
    <location>
        <begin position="572"/>
        <end position="599"/>
    </location>
</feature>
<feature type="compositionally biased region" description="Basic and acidic residues" evidence="17">
    <location>
        <begin position="723"/>
        <end position="733"/>
    </location>
</feature>
<feature type="compositionally biased region" description="Acidic residues" evidence="17">
    <location>
        <begin position="1102"/>
        <end position="1137"/>
    </location>
</feature>
<feature type="region of interest" description="Disordered" evidence="17">
    <location>
        <begin position="238"/>
        <end position="296"/>
    </location>
</feature>
<dbReference type="InterPro" id="IPR001214">
    <property type="entry name" value="SET_dom"/>
</dbReference>
<keyword evidence="13" id="KW-0156">Chromatin regulator</keyword>
<dbReference type="Pfam" id="PF00856">
    <property type="entry name" value="SET"/>
    <property type="match status" value="1"/>
</dbReference>
<dbReference type="PROSITE" id="PS01159">
    <property type="entry name" value="WW_DOMAIN_1"/>
    <property type="match status" value="1"/>
</dbReference>
<keyword evidence="23" id="KW-1185">Reference proteome</keyword>
<dbReference type="Proteomes" id="UP001152798">
    <property type="component" value="Chromosome 1"/>
</dbReference>
<dbReference type="CDD" id="cd19172">
    <property type="entry name" value="SET_SETD2"/>
    <property type="match status" value="1"/>
</dbReference>
<feature type="domain" description="Post-SET" evidence="20">
    <location>
        <begin position="555"/>
        <end position="571"/>
    </location>
</feature>
<dbReference type="SMART" id="SM00508">
    <property type="entry name" value="PostSET"/>
    <property type="match status" value="1"/>
</dbReference>
<feature type="compositionally biased region" description="Basic and acidic residues" evidence="17">
    <location>
        <begin position="573"/>
        <end position="590"/>
    </location>
</feature>
<keyword evidence="9" id="KW-0949">S-adenosyl-L-methionine</keyword>
<evidence type="ECO:0000256" key="2">
    <source>
        <dbReference type="ARBA" id="ARBA00004286"/>
    </source>
</evidence>
<evidence type="ECO:0000256" key="16">
    <source>
        <dbReference type="ARBA" id="ARBA00023242"/>
    </source>
</evidence>
<dbReference type="Pfam" id="PF00397">
    <property type="entry name" value="WW"/>
    <property type="match status" value="1"/>
</dbReference>
<dbReference type="PANTHER" id="PTHR46711:SF1">
    <property type="entry name" value="HISTONE-LYSINE N-METHYLTRANSFERASE SETD2"/>
    <property type="match status" value="1"/>
</dbReference>
<evidence type="ECO:0000313" key="23">
    <source>
        <dbReference type="Proteomes" id="UP001152798"/>
    </source>
</evidence>
<sequence length="1330" mass="152998">MARKRRSSKVPAKRNNRKKSDSDQNSNGVSDENEVDNKQDSNSDDLQNSSSNSTNNEKSHKRFGKYRCLERRHSSSQDEECEYNTNDLMPQEIQDIVLGDVKDVIISQDDIANDTCLQGDVEHEEVIEETIECESSDVLDDVDIIAASEMDIRTGSDNLDLNDGSETVIKSDIIKDFEKNVNISSSVEVDSLNEQELVPDVDMQSAKNCIIDYHVLSGISVNEDLIKTCNLKIKEEENTDKSVTEENKKNDDKKKNVSEEPLRRSNRIRVNKSNEEESLKTSNLNEMNLPPPVQQSSIFDIDKPVKVKSRWRRTSELEMGGSSGCGLNSDGEQNTTSTFSNPELPPLDPEVEERLKRFEIISHNVFLTPRSRSKEAKRMICDCSLTKEEIAKGEMGCGEDCLNRLLMIECGSRCILGSQCSNKRFQNCQYTKCQVIKTAKKGLGLITTANVVAGTFLMEYVGEVLDHKEFRRRAKEYAKEKNAHYYFMALKSDTIIDATVKGNISRFINHSCDPNAETQKWTVNGELRIGFFSKRPIAKGEEITFDYQLQRYGKEAQKCYCDSRNCRGWIGEDPDKEKDREKKDWSNRKERKEKKRKEEKRRELREFLNDMDLEEEIEKLSVSGVKNQKHTLTLSRLMVRAEDEMSRYPLLEIAQAADPCCKRLFLDYHGLGLLWSWMIDTRSSAKLRFEILNTLAVLPITNKTILKDSKILSVVEKWAKVSSEESNDNKESNETDDSSPGECSVDRTINEKVILEQDDELERNIVAKATELLSSWTGLKEEFRIPKKERIEQMKEHEREANRGYVDPRENLSYDRHWSYEKDGRHHRENEKDRYNREGEKECNSRYNRDTEKEARFNRERKRGRDSPPDSGVPEWRKHRPGDDRHNGPTNRLSKTERRQLFAMKVEEEERQRKMESWAKHQAQMLVPPAPQMDQNFFQQPSFHPPPDGGDIVFGGCPPSFPPPFMAQSQPPPPFLEGPYPPPQPPGYHPFTPHPPIAPPYRAPVPSYPPFPYNPPQVYTTAPALSTPALPVPTLPTPTPAVPLSTAPPPPPPPPQHVCIRLPPKWRSAKDKEGRIYYYHTKTRKSQWLIPTEETAPQMSESESDSDESTEEEESSSEEEEDVKDEDEYEEGFEDEELTNKKEEEEHHSSEILLEETRIEDIPTPIAIVAPPALKKRREGLVQVNIISPRDEEDDYRCGIKKKQIRETKERLAKEKKKLRSGGAAKCEADTSVGPRRRKKDLFRVQMANVVVSLLNPYRKSDCKIARITNTEDFKHLARKLTHFVMVKELKHCASVEELECNENVKHKARDFIRKYMSKFGPIYKRSPDD</sequence>
<dbReference type="InterPro" id="IPR044437">
    <property type="entry name" value="SETD2/Set2_SET"/>
</dbReference>
<dbReference type="InterPro" id="IPR003616">
    <property type="entry name" value="Post-SET_dom"/>
</dbReference>
<evidence type="ECO:0000259" key="20">
    <source>
        <dbReference type="PROSITE" id="PS50868"/>
    </source>
</evidence>
<keyword evidence="5" id="KW-0217">Developmental protein</keyword>
<evidence type="ECO:0000256" key="9">
    <source>
        <dbReference type="ARBA" id="ARBA00022691"/>
    </source>
</evidence>
<dbReference type="SMART" id="SM00317">
    <property type="entry name" value="SET"/>
    <property type="match status" value="1"/>
</dbReference>
<dbReference type="SMART" id="SM00456">
    <property type="entry name" value="WW"/>
    <property type="match status" value="1"/>
</dbReference>
<feature type="domain" description="SET" evidence="19">
    <location>
        <begin position="431"/>
        <end position="548"/>
    </location>
</feature>
<evidence type="ECO:0000256" key="1">
    <source>
        <dbReference type="ARBA" id="ARBA00004123"/>
    </source>
</evidence>
<dbReference type="SUPFAM" id="SSF82199">
    <property type="entry name" value="SET domain"/>
    <property type="match status" value="1"/>
</dbReference>
<dbReference type="SMART" id="SM00570">
    <property type="entry name" value="AWS"/>
    <property type="match status" value="1"/>
</dbReference>
<feature type="region of interest" description="Disordered" evidence="17">
    <location>
        <begin position="723"/>
        <end position="747"/>
    </location>
</feature>
<feature type="region of interest" description="Disordered" evidence="17">
    <location>
        <begin position="822"/>
        <end position="899"/>
    </location>
</feature>
<dbReference type="Pfam" id="PF17907">
    <property type="entry name" value="AWS"/>
    <property type="match status" value="1"/>
</dbReference>
<dbReference type="PROSITE" id="PS50280">
    <property type="entry name" value="SET"/>
    <property type="match status" value="1"/>
</dbReference>
<feature type="compositionally biased region" description="Basic and acidic residues" evidence="17">
    <location>
        <begin position="822"/>
        <end position="868"/>
    </location>
</feature>
<evidence type="ECO:0000256" key="11">
    <source>
        <dbReference type="ARBA" id="ARBA00022782"/>
    </source>
</evidence>
<dbReference type="GO" id="GO:0006355">
    <property type="term" value="P:regulation of DNA-templated transcription"/>
    <property type="evidence" value="ECO:0007669"/>
    <property type="project" value="InterPro"/>
</dbReference>
<organism evidence="22 23">
    <name type="scientific">Nezara viridula</name>
    <name type="common">Southern green stink bug</name>
    <name type="synonym">Cimex viridulus</name>
    <dbReference type="NCBI Taxonomy" id="85310"/>
    <lineage>
        <taxon>Eukaryota</taxon>
        <taxon>Metazoa</taxon>
        <taxon>Ecdysozoa</taxon>
        <taxon>Arthropoda</taxon>
        <taxon>Hexapoda</taxon>
        <taxon>Insecta</taxon>
        <taxon>Pterygota</taxon>
        <taxon>Neoptera</taxon>
        <taxon>Paraneoptera</taxon>
        <taxon>Hemiptera</taxon>
        <taxon>Heteroptera</taxon>
        <taxon>Panheteroptera</taxon>
        <taxon>Pentatomomorpha</taxon>
        <taxon>Pentatomoidea</taxon>
        <taxon>Pentatomidae</taxon>
        <taxon>Pentatominae</taxon>
        <taxon>Nezara</taxon>
    </lineage>
</organism>
<dbReference type="InterPro" id="IPR042294">
    <property type="entry name" value="SETD2_animal"/>
</dbReference>
<keyword evidence="10" id="KW-0479">Metal-binding</keyword>
<dbReference type="GO" id="GO:0032259">
    <property type="term" value="P:methylation"/>
    <property type="evidence" value="ECO:0007669"/>
    <property type="project" value="UniProtKB-KW"/>
</dbReference>
<keyword evidence="8" id="KW-0808">Transferase</keyword>